<feature type="domain" description="Cysteine-rich" evidence="3">
    <location>
        <begin position="4"/>
        <end position="84"/>
    </location>
</feature>
<dbReference type="Proteomes" id="UP000426444">
    <property type="component" value="Chromosome"/>
</dbReference>
<dbReference type="RefSeq" id="WP_156202807.1">
    <property type="nucleotide sequence ID" value="NZ_CP046457.1"/>
</dbReference>
<gene>
    <name evidence="4" type="ORF">SYNTR_0262</name>
</gene>
<organism evidence="4 5">
    <name type="scientific">Candidatus Syntrophocurvum alkaliphilum</name>
    <dbReference type="NCBI Taxonomy" id="2293317"/>
    <lineage>
        <taxon>Bacteria</taxon>
        <taxon>Bacillati</taxon>
        <taxon>Bacillota</taxon>
        <taxon>Clostridia</taxon>
        <taxon>Eubacteriales</taxon>
        <taxon>Syntrophomonadaceae</taxon>
        <taxon>Candidatus Syntrophocurvum</taxon>
    </lineage>
</organism>
<feature type="compositionally biased region" description="Basic and acidic residues" evidence="2">
    <location>
        <begin position="299"/>
        <end position="313"/>
    </location>
</feature>
<evidence type="ECO:0000259" key="3">
    <source>
        <dbReference type="Pfam" id="PF02754"/>
    </source>
</evidence>
<dbReference type="EMBL" id="CP046457">
    <property type="protein sequence ID" value="QGT98855.1"/>
    <property type="molecule type" value="Genomic_DNA"/>
</dbReference>
<feature type="domain" description="Cysteine-rich" evidence="3">
    <location>
        <begin position="146"/>
        <end position="234"/>
    </location>
</feature>
<dbReference type="Gene3D" id="1.20.1050.140">
    <property type="match status" value="1"/>
</dbReference>
<evidence type="ECO:0000256" key="2">
    <source>
        <dbReference type="SAM" id="MobiDB-lite"/>
    </source>
</evidence>
<dbReference type="GO" id="GO:0016491">
    <property type="term" value="F:oxidoreductase activity"/>
    <property type="evidence" value="ECO:0007669"/>
    <property type="project" value="UniProtKB-KW"/>
</dbReference>
<dbReference type="InterPro" id="IPR004017">
    <property type="entry name" value="Cys_rich_dom"/>
</dbReference>
<dbReference type="InterPro" id="IPR051278">
    <property type="entry name" value="HdrB/HdrD_reductase"/>
</dbReference>
<sequence length="393" mass="43540">MKFAYYPGCSLGSSAIEYHLSTKKAAEFLEIELIELEDWNCCGATSAHNTNKLLSLALPARNLAIAEDTGLDVLAPCAACYNRFRATEHSVREDAENKEKVQKAIDMEYSASNETVSVLELFAQKAGVDAIKQKVKKPLNGLKAVAYYGCLLVRPVSHTGFDDPEDPQTLDEIIKALGATSIDWSHKTECCSAALATSRPDVAAPMMYDILRAAKEAEADCIVTVCPLCVMNLDMRQKSIKNKYKLDYDIPVYYITELMAVAFGATPQEIKTDKHFVEAVKLLERLPLEDNSDMGDNNTDNKKTKQEAAASKDEDPEALQKKINAFKKGFEKNPEKMSARLIDDEERAKILAEVVTGDEKKVTKLAEFMASDNEKAKKAAEAYVTGEIKKRNK</sequence>
<name>A0A6I6DBU0_9FIRM</name>
<keyword evidence="5" id="KW-1185">Reference proteome</keyword>
<accession>A0A6I6DBU0</accession>
<dbReference type="PANTHER" id="PTHR42947:SF1">
    <property type="entry name" value="COB--COM HETERODISULFIDE REDUCTASE SUBUNIT B 1"/>
    <property type="match status" value="1"/>
</dbReference>
<evidence type="ECO:0000313" key="5">
    <source>
        <dbReference type="Proteomes" id="UP000426444"/>
    </source>
</evidence>
<feature type="region of interest" description="Disordered" evidence="2">
    <location>
        <begin position="288"/>
        <end position="317"/>
    </location>
</feature>
<proteinExistence type="predicted"/>
<dbReference type="PANTHER" id="PTHR42947">
    <property type="entry name" value="COB--COM HETERODISULFIDE REDUCTASE SUBUNIT B 1"/>
    <property type="match status" value="1"/>
</dbReference>
<reference evidence="5" key="1">
    <citation type="journal article" date="2019" name="Microbiology">
        <title>Complete Genome Sequence of an Uncultured Bacterium of the Candidate Phylum Bipolaricaulota.</title>
        <authorList>
            <person name="Kadnikov V.V."/>
            <person name="Mardanov A.V."/>
            <person name="Beletsky A.V."/>
            <person name="Frank Y.A."/>
            <person name="Karnachuk O.V."/>
            <person name="Ravin N.V."/>
        </authorList>
    </citation>
    <scope>NUCLEOTIDE SEQUENCE [LARGE SCALE GENOMIC DNA]</scope>
</reference>
<dbReference type="OrthoDB" id="9777685at2"/>
<dbReference type="AlphaFoldDB" id="A0A6I6DBU0"/>
<dbReference type="Pfam" id="PF02754">
    <property type="entry name" value="CCG"/>
    <property type="match status" value="2"/>
</dbReference>
<keyword evidence="1" id="KW-0560">Oxidoreductase</keyword>
<evidence type="ECO:0000256" key="1">
    <source>
        <dbReference type="ARBA" id="ARBA00023002"/>
    </source>
</evidence>
<protein>
    <recommendedName>
        <fullName evidence="3">Cysteine-rich domain-containing protein</fullName>
    </recommendedName>
</protein>
<dbReference type="KEGG" id="salq:SYNTR_0262"/>
<evidence type="ECO:0000313" key="4">
    <source>
        <dbReference type="EMBL" id="QGT98855.1"/>
    </source>
</evidence>